<dbReference type="AlphaFoldDB" id="X0SI40"/>
<gene>
    <name evidence="1" type="ORF">S01H1_11606</name>
</gene>
<reference evidence="1" key="1">
    <citation type="journal article" date="2014" name="Front. Microbiol.">
        <title>High frequency of phylogenetically diverse reductive dehalogenase-homologous genes in deep subseafloor sedimentary metagenomes.</title>
        <authorList>
            <person name="Kawai M."/>
            <person name="Futagami T."/>
            <person name="Toyoda A."/>
            <person name="Takaki Y."/>
            <person name="Nishi S."/>
            <person name="Hori S."/>
            <person name="Arai W."/>
            <person name="Tsubouchi T."/>
            <person name="Morono Y."/>
            <person name="Uchiyama I."/>
            <person name="Ito T."/>
            <person name="Fujiyama A."/>
            <person name="Inagaki F."/>
            <person name="Takami H."/>
        </authorList>
    </citation>
    <scope>NUCLEOTIDE SEQUENCE</scope>
    <source>
        <strain evidence="1">Expedition CK06-06</strain>
    </source>
</reference>
<evidence type="ECO:0000313" key="1">
    <source>
        <dbReference type="EMBL" id="GAF80684.1"/>
    </source>
</evidence>
<proteinExistence type="predicted"/>
<dbReference type="EMBL" id="BARS01005920">
    <property type="protein sequence ID" value="GAF80684.1"/>
    <property type="molecule type" value="Genomic_DNA"/>
</dbReference>
<name>X0SI40_9ZZZZ</name>
<accession>X0SI40</accession>
<sequence length="156" mass="18051">MKIEPILKNSYTATRKKRAAARLSKKAGVSEKTIQSWVNHLLNIMHIPYLRIPDRTFAFIMGSRSVPIWVKSEMAEALGGFSDNILFAPLDGKHCLCRFVEVKTETGKLRQSQKYRQNQLDVKYDIVRSPDELKPVMKEFEEMTKKIINLLPKEEN</sequence>
<protein>
    <recommendedName>
        <fullName evidence="2">VRR-NUC domain-containing protein</fullName>
    </recommendedName>
</protein>
<organism evidence="1">
    <name type="scientific">marine sediment metagenome</name>
    <dbReference type="NCBI Taxonomy" id="412755"/>
    <lineage>
        <taxon>unclassified sequences</taxon>
        <taxon>metagenomes</taxon>
        <taxon>ecological metagenomes</taxon>
    </lineage>
</organism>
<comment type="caution">
    <text evidence="1">The sequence shown here is derived from an EMBL/GenBank/DDBJ whole genome shotgun (WGS) entry which is preliminary data.</text>
</comment>
<evidence type="ECO:0008006" key="2">
    <source>
        <dbReference type="Google" id="ProtNLM"/>
    </source>
</evidence>